<accession>A0A0B6Z0Q6</accession>
<reference evidence="1" key="1">
    <citation type="submission" date="2014-12" db="EMBL/GenBank/DDBJ databases">
        <title>Insight into the proteome of Arion vulgaris.</title>
        <authorList>
            <person name="Aradska J."/>
            <person name="Bulat T."/>
            <person name="Smidak R."/>
            <person name="Sarate P."/>
            <person name="Gangsoo J."/>
            <person name="Sialana F."/>
            <person name="Bilban M."/>
            <person name="Lubec G."/>
        </authorList>
    </citation>
    <scope>NUCLEOTIDE SEQUENCE</scope>
    <source>
        <tissue evidence="1">Skin</tissue>
    </source>
</reference>
<dbReference type="AlphaFoldDB" id="A0A0B6Z0Q6"/>
<sequence>MSLLSGQSWQLDRYARFVCDANKSVKDGKWKYYDDTSGHIVMTLTDVMQLIISQNTVILESHSLVRAQCWMRGLSRNDSLLFMYKFQSETRKFRVRFSKKDDVSGTEICTKVIHQLSRFSL</sequence>
<name>A0A0B6Z0Q6_9EUPU</name>
<proteinExistence type="predicted"/>
<organism evidence="1">
    <name type="scientific">Arion vulgaris</name>
    <dbReference type="NCBI Taxonomy" id="1028688"/>
    <lineage>
        <taxon>Eukaryota</taxon>
        <taxon>Metazoa</taxon>
        <taxon>Spiralia</taxon>
        <taxon>Lophotrochozoa</taxon>
        <taxon>Mollusca</taxon>
        <taxon>Gastropoda</taxon>
        <taxon>Heterobranchia</taxon>
        <taxon>Euthyneura</taxon>
        <taxon>Panpulmonata</taxon>
        <taxon>Eupulmonata</taxon>
        <taxon>Stylommatophora</taxon>
        <taxon>Helicina</taxon>
        <taxon>Arionoidea</taxon>
        <taxon>Arionidae</taxon>
        <taxon>Arion</taxon>
    </lineage>
</organism>
<dbReference type="EMBL" id="HACG01015243">
    <property type="protein sequence ID" value="CEK62108.1"/>
    <property type="molecule type" value="Transcribed_RNA"/>
</dbReference>
<dbReference type="InterPro" id="IPR029168">
    <property type="entry name" value="REC114L"/>
</dbReference>
<dbReference type="PANTHER" id="PTHR34921">
    <property type="entry name" value="MEIOTIC RECOMBINATION PROTEIN REC114"/>
    <property type="match status" value="1"/>
</dbReference>
<gene>
    <name evidence="1" type="primary">ORF44223</name>
</gene>
<dbReference type="PANTHER" id="PTHR34921:SF1">
    <property type="entry name" value="MEIOTIC RECOMBINATION PROTEIN REC114"/>
    <property type="match status" value="1"/>
</dbReference>
<dbReference type="Pfam" id="PF15165">
    <property type="entry name" value="REC114-like"/>
    <property type="match status" value="1"/>
</dbReference>
<evidence type="ECO:0000313" key="1">
    <source>
        <dbReference type="EMBL" id="CEK62108.1"/>
    </source>
</evidence>
<protein>
    <submittedName>
        <fullName evidence="1">Uncharacterized protein</fullName>
    </submittedName>
</protein>